<name>A0ABR0JFX2_9EURO</name>
<feature type="compositionally biased region" description="Basic and acidic residues" evidence="1">
    <location>
        <begin position="18"/>
        <end position="39"/>
    </location>
</feature>
<dbReference type="Proteomes" id="UP001345691">
    <property type="component" value="Unassembled WGS sequence"/>
</dbReference>
<gene>
    <name evidence="2" type="ORF">LTR69_004113</name>
</gene>
<evidence type="ECO:0000313" key="2">
    <source>
        <dbReference type="EMBL" id="KAK5063407.1"/>
    </source>
</evidence>
<feature type="compositionally biased region" description="Basic and acidic residues" evidence="1">
    <location>
        <begin position="62"/>
        <end position="76"/>
    </location>
</feature>
<protein>
    <submittedName>
        <fullName evidence="2">Uncharacterized protein</fullName>
    </submittedName>
</protein>
<accession>A0ABR0JFX2</accession>
<feature type="region of interest" description="Disordered" evidence="1">
    <location>
        <begin position="1"/>
        <end position="76"/>
    </location>
</feature>
<keyword evidence="3" id="KW-1185">Reference proteome</keyword>
<dbReference type="EMBL" id="JAVRRF010000007">
    <property type="protein sequence ID" value="KAK5063407.1"/>
    <property type="molecule type" value="Genomic_DNA"/>
</dbReference>
<comment type="caution">
    <text evidence="2">The sequence shown here is derived from an EMBL/GenBank/DDBJ whole genome shotgun (WGS) entry which is preliminary data.</text>
</comment>
<sequence length="76" mass="8034">MSGTDKSHATGDSIVPEKAQEVLPKEVEQSVPDSVHDTDSSVSHATGESMVPEAIQKAAPESLEKALPESIHPTEK</sequence>
<evidence type="ECO:0000313" key="3">
    <source>
        <dbReference type="Proteomes" id="UP001345691"/>
    </source>
</evidence>
<reference evidence="2 3" key="1">
    <citation type="submission" date="2023-08" db="EMBL/GenBank/DDBJ databases">
        <title>Black Yeasts Isolated from many extreme environments.</title>
        <authorList>
            <person name="Coleine C."/>
            <person name="Stajich J.E."/>
            <person name="Selbmann L."/>
        </authorList>
    </citation>
    <scope>NUCLEOTIDE SEQUENCE [LARGE SCALE GENOMIC DNA]</scope>
    <source>
        <strain evidence="2 3">CCFEE 6328</strain>
    </source>
</reference>
<organism evidence="2 3">
    <name type="scientific">Exophiala sideris</name>
    <dbReference type="NCBI Taxonomy" id="1016849"/>
    <lineage>
        <taxon>Eukaryota</taxon>
        <taxon>Fungi</taxon>
        <taxon>Dikarya</taxon>
        <taxon>Ascomycota</taxon>
        <taxon>Pezizomycotina</taxon>
        <taxon>Eurotiomycetes</taxon>
        <taxon>Chaetothyriomycetidae</taxon>
        <taxon>Chaetothyriales</taxon>
        <taxon>Herpotrichiellaceae</taxon>
        <taxon>Exophiala</taxon>
    </lineage>
</organism>
<proteinExistence type="predicted"/>
<evidence type="ECO:0000256" key="1">
    <source>
        <dbReference type="SAM" id="MobiDB-lite"/>
    </source>
</evidence>